<dbReference type="Gene3D" id="2.20.28.160">
    <property type="match status" value="1"/>
</dbReference>
<gene>
    <name evidence="1" type="ORF">UR34_C0003G0040</name>
</gene>
<dbReference type="EMBL" id="LBOV01000003">
    <property type="protein sequence ID" value="KKP44414.1"/>
    <property type="molecule type" value="Genomic_DNA"/>
</dbReference>
<dbReference type="AlphaFoldDB" id="A0A0F9ZJX9"/>
<protein>
    <submittedName>
        <fullName evidence="1">Uncharacterized protein</fullName>
    </submittedName>
</protein>
<dbReference type="Proteomes" id="UP000034302">
    <property type="component" value="Unassembled WGS sequence"/>
</dbReference>
<name>A0A0F9ZJX9_9BACT</name>
<accession>A0A0F9ZJX9</accession>
<evidence type="ECO:0000313" key="2">
    <source>
        <dbReference type="Proteomes" id="UP000034302"/>
    </source>
</evidence>
<sequence length="74" mass="8487">MLSNEKIEMKCPSCQRPLSYTVDQLQKGQSKKCPHCGNEIRFEESNPGEVGKLEDKTKQSLEDIEKKITMTIKE</sequence>
<reference evidence="1 2" key="1">
    <citation type="journal article" date="2015" name="Nature">
        <title>rRNA introns, odd ribosomes, and small enigmatic genomes across a large radiation of phyla.</title>
        <authorList>
            <person name="Brown C.T."/>
            <person name="Hug L.A."/>
            <person name="Thomas B.C."/>
            <person name="Sharon I."/>
            <person name="Castelle C.J."/>
            <person name="Singh A."/>
            <person name="Wilkins M.J."/>
            <person name="Williams K.H."/>
            <person name="Banfield J.F."/>
        </authorList>
    </citation>
    <scope>NUCLEOTIDE SEQUENCE [LARGE SCALE GENOMIC DNA]</scope>
</reference>
<comment type="caution">
    <text evidence="1">The sequence shown here is derived from an EMBL/GenBank/DDBJ whole genome shotgun (WGS) entry which is preliminary data.</text>
</comment>
<proteinExistence type="predicted"/>
<organism evidence="1 2">
    <name type="scientific">candidate division WS6 bacterium GW2011_GWC1_33_20</name>
    <dbReference type="NCBI Taxonomy" id="1619089"/>
    <lineage>
        <taxon>Bacteria</taxon>
        <taxon>Candidatus Dojkabacteria</taxon>
    </lineage>
</organism>
<evidence type="ECO:0000313" key="1">
    <source>
        <dbReference type="EMBL" id="KKP44414.1"/>
    </source>
</evidence>